<keyword evidence="2" id="KW-0067">ATP-binding</keyword>
<name>A0A328HJW7_ARTGO</name>
<accession>A0A328HJW7</accession>
<feature type="domain" description="Large helicase-related protein winged-helix" evidence="1">
    <location>
        <begin position="36"/>
        <end position="117"/>
    </location>
</feature>
<dbReference type="EMBL" id="QLNP01000034">
    <property type="protein sequence ID" value="RAM38859.1"/>
    <property type="molecule type" value="Genomic_DNA"/>
</dbReference>
<evidence type="ECO:0000313" key="3">
    <source>
        <dbReference type="Proteomes" id="UP000249166"/>
    </source>
</evidence>
<evidence type="ECO:0000313" key="2">
    <source>
        <dbReference type="EMBL" id="RAM38859.1"/>
    </source>
</evidence>
<gene>
    <name evidence="2" type="ORF">DBZ45_03055</name>
</gene>
<evidence type="ECO:0000259" key="1">
    <source>
        <dbReference type="Pfam" id="PF23234"/>
    </source>
</evidence>
<reference evidence="2 3" key="1">
    <citation type="submission" date="2018-04" db="EMBL/GenBank/DDBJ databases">
        <title>Bacteria isolated from cave deposits of Manipur.</title>
        <authorList>
            <person name="Sahoo D."/>
            <person name="Sarangthem I."/>
            <person name="Nandeibam J."/>
        </authorList>
    </citation>
    <scope>NUCLEOTIDE SEQUENCE [LARGE SCALE GENOMIC DNA]</scope>
    <source>
        <strain evidence="3">mrc11</strain>
    </source>
</reference>
<dbReference type="GO" id="GO:0004386">
    <property type="term" value="F:helicase activity"/>
    <property type="evidence" value="ECO:0007669"/>
    <property type="project" value="UniProtKB-KW"/>
</dbReference>
<protein>
    <submittedName>
        <fullName evidence="2">ATP-dependent helicase</fullName>
    </submittedName>
</protein>
<dbReference type="Proteomes" id="UP000249166">
    <property type="component" value="Unassembled WGS sequence"/>
</dbReference>
<dbReference type="AlphaFoldDB" id="A0A328HJW7"/>
<sequence length="246" mass="25222">LGSPGLSGGRYGSAGGAVPTPPLAAGRWSALPTPELDATTHARATAELLLDRYGVVTRGSVMAENILGGFGLMYKVLARLEEAGRCRRGYFIEHLGAAQFAVPATVDRLRSYTDDAQLAKPEPVALALAATDPANPYGAALSWPAGNVEAGSGHRPGRKAGALVVLVDGALVLYVERGGKTLLVFTEDESVLAAAAGALVDVVKRGAVDKLVMEKVNGHGILDTPAASALTAAGAYSTPKGLRIRA</sequence>
<keyword evidence="2" id="KW-0547">Nucleotide-binding</keyword>
<dbReference type="InterPro" id="IPR055367">
    <property type="entry name" value="WH4_Lhr"/>
</dbReference>
<feature type="non-terminal residue" evidence="2">
    <location>
        <position position="1"/>
    </location>
</feature>
<keyword evidence="2" id="KW-0347">Helicase</keyword>
<dbReference type="Pfam" id="PF23234">
    <property type="entry name" value="WHD_4th_Lhr"/>
    <property type="match status" value="1"/>
</dbReference>
<comment type="caution">
    <text evidence="2">The sequence shown here is derived from an EMBL/GenBank/DDBJ whole genome shotgun (WGS) entry which is preliminary data.</text>
</comment>
<organism evidence="2 3">
    <name type="scientific">Arthrobacter globiformis</name>
    <dbReference type="NCBI Taxonomy" id="1665"/>
    <lineage>
        <taxon>Bacteria</taxon>
        <taxon>Bacillati</taxon>
        <taxon>Actinomycetota</taxon>
        <taxon>Actinomycetes</taxon>
        <taxon>Micrococcales</taxon>
        <taxon>Micrococcaceae</taxon>
        <taxon>Arthrobacter</taxon>
    </lineage>
</organism>
<proteinExistence type="predicted"/>
<keyword evidence="2" id="KW-0378">Hydrolase</keyword>